<accession>A0A443ISQ5</accession>
<dbReference type="Proteomes" id="UP000285710">
    <property type="component" value="Unassembled WGS sequence"/>
</dbReference>
<reference evidence="1 2" key="2">
    <citation type="submission" date="2019-01" db="EMBL/GenBank/DDBJ databases">
        <authorList>
            <person name="Li Y."/>
        </authorList>
    </citation>
    <scope>NUCLEOTIDE SEQUENCE [LARGE SCALE GENOMIC DNA]</scope>
    <source>
        <strain evidence="1 2">2D-5</strain>
    </source>
</reference>
<protein>
    <submittedName>
        <fullName evidence="1">Uncharacterized protein</fullName>
    </submittedName>
</protein>
<organism evidence="1 2">
    <name type="scientific">Paenirhodobacter populi</name>
    <dbReference type="NCBI Taxonomy" id="2306993"/>
    <lineage>
        <taxon>Bacteria</taxon>
        <taxon>Pseudomonadati</taxon>
        <taxon>Pseudomonadota</taxon>
        <taxon>Alphaproteobacteria</taxon>
        <taxon>Rhodobacterales</taxon>
        <taxon>Rhodobacter group</taxon>
        <taxon>Paenirhodobacter</taxon>
    </lineage>
</organism>
<dbReference type="EMBL" id="SAUW01000011">
    <property type="protein sequence ID" value="RWR10967.1"/>
    <property type="molecule type" value="Genomic_DNA"/>
</dbReference>
<sequence length="157" mass="17011">MIRDEILNDPEAGKCGPPLLRPRLCLSFKRARRKVPSISRLGMEVRWLRSSRAIARFSCPVRLFLVIAVRKMKIFRTTIGPLDLRGLYPRTRITAGPGSGGAAISRAPFARFNAGVAISGGGIRSVIAVDGSFPAIARELARVDDEGRPLKGMGVTA</sequence>
<name>A0A443ISQ5_9RHOB</name>
<comment type="caution">
    <text evidence="1">The sequence shown here is derived from an EMBL/GenBank/DDBJ whole genome shotgun (WGS) entry which is preliminary data.</text>
</comment>
<dbReference type="RefSeq" id="WP_128269863.1">
    <property type="nucleotide sequence ID" value="NZ_SAUW01000011.1"/>
</dbReference>
<keyword evidence="2" id="KW-1185">Reference proteome</keyword>
<evidence type="ECO:0000313" key="1">
    <source>
        <dbReference type="EMBL" id="RWR10967.1"/>
    </source>
</evidence>
<reference evidence="1 2" key="1">
    <citation type="submission" date="2019-01" db="EMBL/GenBank/DDBJ databases">
        <title>Sinorhodobacter populi sp. nov. isolated from the symptomatic bark tissue of Populus euramericana canker.</title>
        <authorList>
            <person name="Xu G."/>
        </authorList>
    </citation>
    <scope>NUCLEOTIDE SEQUENCE [LARGE SCALE GENOMIC DNA]</scope>
    <source>
        <strain evidence="1 2">2D-5</strain>
    </source>
</reference>
<gene>
    <name evidence="1" type="ORF">D2T33_11540</name>
</gene>
<dbReference type="AlphaFoldDB" id="A0A443ISQ5"/>
<proteinExistence type="predicted"/>
<evidence type="ECO:0000313" key="2">
    <source>
        <dbReference type="Proteomes" id="UP000285710"/>
    </source>
</evidence>